<dbReference type="Proteomes" id="UP000429838">
    <property type="component" value="Unassembled WGS sequence"/>
</dbReference>
<accession>A0A642KWA1</accession>
<organism evidence="2 3">
    <name type="scientific">Bacteroides fragilis</name>
    <dbReference type="NCBI Taxonomy" id="817"/>
    <lineage>
        <taxon>Bacteria</taxon>
        <taxon>Pseudomonadati</taxon>
        <taxon>Bacteroidota</taxon>
        <taxon>Bacteroidia</taxon>
        <taxon>Bacteroidales</taxon>
        <taxon>Bacteroidaceae</taxon>
        <taxon>Bacteroides</taxon>
    </lineage>
</organism>
<comment type="caution">
    <text evidence="2">The sequence shown here is derived from an EMBL/GenBank/DDBJ whole genome shotgun (WGS) entry which is preliminary data.</text>
</comment>
<feature type="transmembrane region" description="Helical" evidence="1">
    <location>
        <begin position="34"/>
        <end position="53"/>
    </location>
</feature>
<dbReference type="EMBL" id="VWAQ01000090">
    <property type="protein sequence ID" value="KAA5200848.1"/>
    <property type="molecule type" value="Genomic_DNA"/>
</dbReference>
<keyword evidence="1" id="KW-1133">Transmembrane helix</keyword>
<protein>
    <submittedName>
        <fullName evidence="2">Metallophosphatase</fullName>
    </submittedName>
</protein>
<evidence type="ECO:0000313" key="2">
    <source>
        <dbReference type="EMBL" id="KAA5200848.1"/>
    </source>
</evidence>
<keyword evidence="1" id="KW-0472">Membrane</keyword>
<reference evidence="2 3" key="1">
    <citation type="journal article" date="2019" name="Nat. Med.">
        <title>A library of human gut bacterial isolates paired with longitudinal multiomics data enables mechanistic microbiome research.</title>
        <authorList>
            <person name="Poyet M."/>
            <person name="Groussin M."/>
            <person name="Gibbons S.M."/>
            <person name="Avila-Pacheco J."/>
            <person name="Jiang X."/>
            <person name="Kearney S.M."/>
            <person name="Perrotta A.R."/>
            <person name="Berdy B."/>
            <person name="Zhao S."/>
            <person name="Lieberman T.D."/>
            <person name="Swanson P.K."/>
            <person name="Smith M."/>
            <person name="Roesemann S."/>
            <person name="Alexander J.E."/>
            <person name="Rich S.A."/>
            <person name="Livny J."/>
            <person name="Vlamakis H."/>
            <person name="Clish C."/>
            <person name="Bullock K."/>
            <person name="Deik A."/>
            <person name="Scott J."/>
            <person name="Pierce K.A."/>
            <person name="Xavier R.J."/>
            <person name="Alm E.J."/>
        </authorList>
    </citation>
    <scope>NUCLEOTIDE SEQUENCE [LARGE SCALE GENOMIC DNA]</scope>
    <source>
        <strain evidence="2 3">BIOML-A1</strain>
    </source>
</reference>
<name>A0A642KWA1_BACFG</name>
<keyword evidence="1" id="KW-0812">Transmembrane</keyword>
<feature type="transmembrane region" description="Helical" evidence="1">
    <location>
        <begin position="65"/>
        <end position="86"/>
    </location>
</feature>
<gene>
    <name evidence="2" type="ORF">F2Z25_24115</name>
</gene>
<evidence type="ECO:0000256" key="1">
    <source>
        <dbReference type="SAM" id="Phobius"/>
    </source>
</evidence>
<evidence type="ECO:0000313" key="3">
    <source>
        <dbReference type="Proteomes" id="UP000429838"/>
    </source>
</evidence>
<proteinExistence type="predicted"/>
<feature type="non-terminal residue" evidence="2">
    <location>
        <position position="96"/>
    </location>
</feature>
<sequence length="96" mass="11618">MKVFIQSIVAQLLLNPYIFWRGYQAIPAKKSWRIPYTLFFILELAIYFFGFFFRKELPDHIMTTIQYICNTWYIASVYITLSLLTLEVLRLSDRFF</sequence>
<dbReference type="AlphaFoldDB" id="A0A642KWA1"/>